<feature type="non-terminal residue" evidence="5">
    <location>
        <position position="1"/>
    </location>
</feature>
<dbReference type="GO" id="GO:0031177">
    <property type="term" value="F:phosphopantetheine binding"/>
    <property type="evidence" value="ECO:0007669"/>
    <property type="project" value="InterPro"/>
</dbReference>
<dbReference type="InterPro" id="IPR009081">
    <property type="entry name" value="PP-bd_ACP"/>
</dbReference>
<dbReference type="Gene3D" id="3.30.300.30">
    <property type="match status" value="2"/>
</dbReference>
<dbReference type="InterPro" id="IPR025110">
    <property type="entry name" value="AMP-bd_C"/>
</dbReference>
<dbReference type="GO" id="GO:0005737">
    <property type="term" value="C:cytoplasm"/>
    <property type="evidence" value="ECO:0007669"/>
    <property type="project" value="TreeGrafter"/>
</dbReference>
<evidence type="ECO:0000313" key="5">
    <source>
        <dbReference type="EMBL" id="SKA48763.1"/>
    </source>
</evidence>
<dbReference type="Gene3D" id="1.10.1200.10">
    <property type="entry name" value="ACP-like"/>
    <property type="match status" value="2"/>
</dbReference>
<dbReference type="GO" id="GO:0003824">
    <property type="term" value="F:catalytic activity"/>
    <property type="evidence" value="ECO:0007669"/>
    <property type="project" value="InterPro"/>
</dbReference>
<dbReference type="OrthoDB" id="4317020at2"/>
<name>A0A1T4U7V3_9BACT</name>
<dbReference type="Pfam" id="PF00501">
    <property type="entry name" value="AMP-binding"/>
    <property type="match status" value="1"/>
</dbReference>
<dbReference type="InterPro" id="IPR010071">
    <property type="entry name" value="AA_adenyl_dom"/>
</dbReference>
<dbReference type="Gene3D" id="3.40.50.980">
    <property type="match status" value="2"/>
</dbReference>
<dbReference type="EMBL" id="FUWZ01000018">
    <property type="protein sequence ID" value="SKA48763.1"/>
    <property type="molecule type" value="Genomic_DNA"/>
</dbReference>
<organism evidence="5 6">
    <name type="scientific">Chitinophaga eiseniae</name>
    <dbReference type="NCBI Taxonomy" id="634771"/>
    <lineage>
        <taxon>Bacteria</taxon>
        <taxon>Pseudomonadati</taxon>
        <taxon>Bacteroidota</taxon>
        <taxon>Chitinophagia</taxon>
        <taxon>Chitinophagales</taxon>
        <taxon>Chitinophagaceae</taxon>
        <taxon>Chitinophaga</taxon>
    </lineage>
</organism>
<dbReference type="Pfam" id="PF00550">
    <property type="entry name" value="PP-binding"/>
    <property type="match status" value="2"/>
</dbReference>
<reference evidence="6" key="1">
    <citation type="submission" date="2017-02" db="EMBL/GenBank/DDBJ databases">
        <authorList>
            <person name="Varghese N."/>
            <person name="Submissions S."/>
        </authorList>
    </citation>
    <scope>NUCLEOTIDE SEQUENCE [LARGE SCALE GENOMIC DNA]</scope>
    <source>
        <strain evidence="6">DSM 22224</strain>
    </source>
</reference>
<dbReference type="STRING" id="634771.SAMN04488128_1181"/>
<dbReference type="RefSeq" id="WP_143313374.1">
    <property type="nucleotide sequence ID" value="NZ_FUWZ01000018.1"/>
</dbReference>
<comment type="cofactor">
    <cofactor evidence="1">
        <name>pantetheine 4'-phosphate</name>
        <dbReference type="ChEBI" id="CHEBI:47942"/>
    </cofactor>
</comment>
<dbReference type="InterPro" id="IPR023213">
    <property type="entry name" value="CAT-like_dom_sf"/>
</dbReference>
<evidence type="ECO:0000259" key="4">
    <source>
        <dbReference type="PROSITE" id="PS50075"/>
    </source>
</evidence>
<dbReference type="GO" id="GO:0043041">
    <property type="term" value="P:amino acid activation for nonribosomal peptide biosynthetic process"/>
    <property type="evidence" value="ECO:0007669"/>
    <property type="project" value="TreeGrafter"/>
</dbReference>
<dbReference type="InterPro" id="IPR020806">
    <property type="entry name" value="PKS_PP-bd"/>
</dbReference>
<dbReference type="Gene3D" id="3.30.559.30">
    <property type="entry name" value="Nonribosomal peptide synthetase, condensation domain"/>
    <property type="match status" value="2"/>
</dbReference>
<keyword evidence="2" id="KW-0596">Phosphopantetheine</keyword>
<dbReference type="PROSITE" id="PS50075">
    <property type="entry name" value="CARRIER"/>
    <property type="match status" value="2"/>
</dbReference>
<dbReference type="Proteomes" id="UP000190367">
    <property type="component" value="Unassembled WGS sequence"/>
</dbReference>
<dbReference type="Pfam" id="PF00668">
    <property type="entry name" value="Condensation"/>
    <property type="match status" value="2"/>
</dbReference>
<proteinExistence type="predicted"/>
<keyword evidence="6" id="KW-1185">Reference proteome</keyword>
<dbReference type="Pfam" id="PF13193">
    <property type="entry name" value="AMP-binding_C"/>
    <property type="match status" value="2"/>
</dbReference>
<dbReference type="InterPro" id="IPR001242">
    <property type="entry name" value="Condensation_dom"/>
</dbReference>
<dbReference type="Gene3D" id="2.30.38.10">
    <property type="entry name" value="Luciferase, Domain 3"/>
    <property type="match status" value="2"/>
</dbReference>
<gene>
    <name evidence="5" type="ORF">SAMN04488128_1181</name>
</gene>
<dbReference type="CDD" id="cd19531">
    <property type="entry name" value="LCL_NRPS-like"/>
    <property type="match status" value="1"/>
</dbReference>
<protein>
    <submittedName>
        <fullName evidence="5">Amino acid adenylation domain-containing protein</fullName>
    </submittedName>
</protein>
<dbReference type="FunFam" id="3.40.50.12780:FF:000012">
    <property type="entry name" value="Non-ribosomal peptide synthetase"/>
    <property type="match status" value="1"/>
</dbReference>
<sequence>SADIAANISNIGVPIPTLRTYVLDSRRELVPAGVWGELYVGGAGVSRGYLNREELTGERFMDSWLRAGERLYRSGDRVRWLPHGEMEYGGRFDEQVKIRGYRIELGEIASTLESHGEVSRALVIARPGTGGLQELVAYVICPETLSPEDLRSWLGRRLPDYMLPAGFVRLEALPLTANGKIDRKKLPSYDSSAISSGVAYMAPSNAWEEKLVALFAAELNRAPERTSVKDNFFALGGDSIKGMKLVVKIKKAFNTGITIANLYQHQTVDTLAAWLQQNQLADTLEQEWHAGMEEIAALRQQIEYEHGGTGILPAAYEDMYPVTPIEQGMIYSSMLRPEEPVYYDQFTSFVQITDIDAFKACLEKLVERHAALRTRYYMQTFRQPIKIVLPEITIPVSYEDLSALHDEEKIVRLRTFLQKDIAIRLAFDNDLLWRLKMLYLGEGKYYLVLNCHHAMIDGWGVSIFSSELANLLGDNPPELRPLKHSYKDYCAIILGRKKSEATANYWRSLLLGYSRNKLPFNYKGLKITEAAGMKKISRVLDNTLLQQLNRLSEDNRLSFKAICLAAHIYLLHIVSSEKDVVTGVVTHERPELEDSTGILGCFLNTVPVRVDFEKVKDTRTLLRTVQDFLVASKPHEVHLSEVAGFISEKASGENPVFDTLFNFTDFHNYRNVNNTSLLAPVAAPFGAVTGEAGEMTNTLFDVELDKTMDRFLLKIKYTPAYFHEEEVHYALSLYERILVSFVADISAPLVPEQLLPEAERNALLFGFNATLAPYASEKTIHRLFEEQVLKTPDQVALSQHGHDLTYEALNKRANQVAACLLETGVKPGDNVGLLVTRTFDMIVGMYGILKAGGAYVPVDPEYPADRQEYIINNSGLNTLLVNTPPPEALAGKLQHVTFISLRDSKIDTQPAEDPAIVVDSRQLAYTIYTSGSTGRPKGVMIEHHSAVNLIEWVNDTFEINHNDRLLFITSMCFDLSVYDVFGILAAGGTVVIATQEEVQDVRKLQQLMVDERISFWDSVPTTMNYLVGELELDGGLYRQNNLRLVFLSGDWIPVQLPGTIRKYFPNAQVISLGGATEGTVWSNYYPIGKVPATWSSIPYGVPLKNNFFYILDDNFQPVPRGVAGELYIGGIGVARGYANDPEKTNAAFKPDPFNSSLGGRMYKTGDLGRLMADGNMEFLGRKDNQVKIRGFRVELGEIESVLLKHSGIKEAIVNVIKDAANNNQLCAYLVPKTVVDRKEVRDYLKAVFPAYMVPDHYLVLEALPLNSNGKIDRKALPSPVADESNDLAAYEPPQSALEKSIETIWKSLLKADKVSLTADFFDLGANSLSVGAFVNRVSRDMGLSLNIREVFMHPTIKGIAGLLAARNTGRVQHIQPAVEQPAYVLSSAQQRMWVLSQLDEHGAAYNIPGAFVLEGELDRIALDQAFAAVLERHEILRTVFREEEDGQVMQYVLPAELLANRITYGDLRNAADQEILLQQQVRTVSHTTFNMGSEPLVRACLYRLSDSKWVFAYVMHHIISDGWSVNLLMEELLRLYNAFHNNSSPALSPLRIQYKDYAVWQQSQLNSGLLYEHGVYWKSQLGGKLPVLRLPVDKPRPGVKTYNGAYLKRIVSKEVADRLRDYARNEGGTLFMGLLTVVNALMAAYTDQEDIILGTSVAGRENPELENQIGLYVNAVALRTRFAHTITFHELFRRVKQTTLQAYEHQLYPFDELVQVLDLERDLSRNLLFDVIVVLQNTNIEGSSSIPSMDGMTVTRYKSQARQSSQFDLSFDFFDTGAELVAGIEYNTDLFHSNTAQHIAEHLDHLLAAFTSDPAKRIDELGYRLPAQSPGAPPSGQLLQQSRKGIVNDLKL</sequence>
<dbReference type="InterPro" id="IPR045851">
    <property type="entry name" value="AMP-bd_C_sf"/>
</dbReference>
<dbReference type="InterPro" id="IPR000873">
    <property type="entry name" value="AMP-dep_synth/lig_dom"/>
</dbReference>
<dbReference type="FunFam" id="3.30.300.30:FF:000010">
    <property type="entry name" value="Enterobactin synthetase component F"/>
    <property type="match status" value="2"/>
</dbReference>
<dbReference type="SUPFAM" id="SSF47336">
    <property type="entry name" value="ACP-like"/>
    <property type="match status" value="2"/>
</dbReference>
<evidence type="ECO:0000313" key="6">
    <source>
        <dbReference type="Proteomes" id="UP000190367"/>
    </source>
</evidence>
<dbReference type="GO" id="GO:0044550">
    <property type="term" value="P:secondary metabolite biosynthetic process"/>
    <property type="evidence" value="ECO:0007669"/>
    <property type="project" value="UniProtKB-ARBA"/>
</dbReference>
<dbReference type="SMART" id="SM01294">
    <property type="entry name" value="PKS_PP_betabranch"/>
    <property type="match status" value="1"/>
</dbReference>
<feature type="domain" description="Carrier" evidence="4">
    <location>
        <begin position="202"/>
        <end position="279"/>
    </location>
</feature>
<evidence type="ECO:0000256" key="2">
    <source>
        <dbReference type="ARBA" id="ARBA00022450"/>
    </source>
</evidence>
<dbReference type="PANTHER" id="PTHR45527">
    <property type="entry name" value="NONRIBOSOMAL PEPTIDE SYNTHETASE"/>
    <property type="match status" value="1"/>
</dbReference>
<accession>A0A1T4U7V3</accession>
<evidence type="ECO:0000256" key="3">
    <source>
        <dbReference type="ARBA" id="ARBA00022553"/>
    </source>
</evidence>
<dbReference type="InterPro" id="IPR006162">
    <property type="entry name" value="Ppantetheine_attach_site"/>
</dbReference>
<evidence type="ECO:0000256" key="1">
    <source>
        <dbReference type="ARBA" id="ARBA00001957"/>
    </source>
</evidence>
<feature type="domain" description="Carrier" evidence="4">
    <location>
        <begin position="1292"/>
        <end position="1367"/>
    </location>
</feature>
<keyword evidence="3" id="KW-0597">Phosphoprotein</keyword>
<dbReference type="SUPFAM" id="SSF52777">
    <property type="entry name" value="CoA-dependent acyltransferases"/>
    <property type="match status" value="4"/>
</dbReference>
<dbReference type="FunFam" id="3.40.50.980:FF:000001">
    <property type="entry name" value="Non-ribosomal peptide synthetase"/>
    <property type="match status" value="1"/>
</dbReference>
<dbReference type="NCBIfam" id="TIGR01733">
    <property type="entry name" value="AA-adenyl-dom"/>
    <property type="match status" value="1"/>
</dbReference>
<dbReference type="SMART" id="SM00823">
    <property type="entry name" value="PKS_PP"/>
    <property type="match status" value="2"/>
</dbReference>
<dbReference type="Gene3D" id="3.30.559.10">
    <property type="entry name" value="Chloramphenicol acetyltransferase-like domain"/>
    <property type="match status" value="2"/>
</dbReference>
<dbReference type="InterPro" id="IPR036736">
    <property type="entry name" value="ACP-like_sf"/>
</dbReference>
<dbReference type="SUPFAM" id="SSF56801">
    <property type="entry name" value="Acetyl-CoA synthetase-like"/>
    <property type="match status" value="2"/>
</dbReference>
<dbReference type="CDD" id="cd05930">
    <property type="entry name" value="A_NRPS"/>
    <property type="match status" value="1"/>
</dbReference>
<dbReference type="PROSITE" id="PS00012">
    <property type="entry name" value="PHOSPHOPANTETHEINE"/>
    <property type="match status" value="1"/>
</dbReference>
<dbReference type="PANTHER" id="PTHR45527:SF1">
    <property type="entry name" value="FATTY ACID SYNTHASE"/>
    <property type="match status" value="1"/>
</dbReference>